<evidence type="ECO:0000313" key="1">
    <source>
        <dbReference type="EMBL" id="KYN08895.1"/>
    </source>
</evidence>
<evidence type="ECO:0000313" key="2">
    <source>
        <dbReference type="Proteomes" id="UP000078492"/>
    </source>
</evidence>
<feature type="non-terminal residue" evidence="1">
    <location>
        <position position="1"/>
    </location>
</feature>
<sequence length="147" mass="17154">IECYRNAIAKRRSRSTWAEVNLEYYSRISRVVLRIEEFSFLGWKVVRRIKDPSLPRPGSPGSYACVRLRITVTARQYQNTGTRLTIPSLHRYPTQNTLASDSHSEALYLYADTKSMLRGDATFILINLVKITELNIKIYIKHKKVRY</sequence>
<gene>
    <name evidence="1" type="ORF">ALC57_18861</name>
</gene>
<protein>
    <submittedName>
        <fullName evidence="1">Uncharacterized protein</fullName>
    </submittedName>
</protein>
<dbReference type="AlphaFoldDB" id="A0A195D7N2"/>
<keyword evidence="2" id="KW-1185">Reference proteome</keyword>
<name>A0A195D7N2_9HYME</name>
<organism evidence="1 2">
    <name type="scientific">Trachymyrmex cornetzi</name>
    <dbReference type="NCBI Taxonomy" id="471704"/>
    <lineage>
        <taxon>Eukaryota</taxon>
        <taxon>Metazoa</taxon>
        <taxon>Ecdysozoa</taxon>
        <taxon>Arthropoda</taxon>
        <taxon>Hexapoda</taxon>
        <taxon>Insecta</taxon>
        <taxon>Pterygota</taxon>
        <taxon>Neoptera</taxon>
        <taxon>Endopterygota</taxon>
        <taxon>Hymenoptera</taxon>
        <taxon>Apocrita</taxon>
        <taxon>Aculeata</taxon>
        <taxon>Formicoidea</taxon>
        <taxon>Formicidae</taxon>
        <taxon>Myrmicinae</taxon>
        <taxon>Trachymyrmex</taxon>
    </lineage>
</organism>
<dbReference type="Proteomes" id="UP000078492">
    <property type="component" value="Unassembled WGS sequence"/>
</dbReference>
<reference evidence="1 2" key="1">
    <citation type="submission" date="2015-09" db="EMBL/GenBank/DDBJ databases">
        <title>Trachymyrmex cornetzi WGS genome.</title>
        <authorList>
            <person name="Nygaard S."/>
            <person name="Hu H."/>
            <person name="Boomsma J."/>
            <person name="Zhang G."/>
        </authorList>
    </citation>
    <scope>NUCLEOTIDE SEQUENCE [LARGE SCALE GENOMIC DNA]</scope>
    <source>
        <strain evidence="1">Tcor2-1</strain>
        <tissue evidence="1">Whole body</tissue>
    </source>
</reference>
<proteinExistence type="predicted"/>
<accession>A0A195D7N2</accession>
<dbReference type="EMBL" id="KQ981153">
    <property type="protein sequence ID" value="KYN08895.1"/>
    <property type="molecule type" value="Genomic_DNA"/>
</dbReference>